<dbReference type="EMBL" id="CM042057">
    <property type="protein sequence ID" value="KAI3693076.1"/>
    <property type="molecule type" value="Genomic_DNA"/>
</dbReference>
<accession>A0ACB8Z6I2</accession>
<name>A0ACB8Z6I2_ARCLA</name>
<reference evidence="1 2" key="2">
    <citation type="journal article" date="2022" name="Mol. Ecol. Resour.">
        <title>The genomes of chicory, endive, great burdock and yacon provide insights into Asteraceae paleo-polyploidization history and plant inulin production.</title>
        <authorList>
            <person name="Fan W."/>
            <person name="Wang S."/>
            <person name="Wang H."/>
            <person name="Wang A."/>
            <person name="Jiang F."/>
            <person name="Liu H."/>
            <person name="Zhao H."/>
            <person name="Xu D."/>
            <person name="Zhang Y."/>
        </authorList>
    </citation>
    <scope>NUCLEOTIDE SEQUENCE [LARGE SCALE GENOMIC DNA]</scope>
    <source>
        <strain evidence="2">cv. Niubang</strain>
    </source>
</reference>
<sequence length="102" mass="11968">MIHSRLKVRSEKQEHPEIREMQVPIALILPINIRFALSFLYPDRFAKLICMVYKLGYGNGDELKEAFQTSPLFRFDWFGLSILNSQTTQELARRCDTLIHLV</sequence>
<dbReference type="Proteomes" id="UP001055879">
    <property type="component" value="Linkage Group LG11"/>
</dbReference>
<reference evidence="2" key="1">
    <citation type="journal article" date="2022" name="Mol. Ecol. Resour.">
        <title>The genomes of chicory, endive, great burdock and yacon provide insights into Asteraceae palaeo-polyploidization history and plant inulin production.</title>
        <authorList>
            <person name="Fan W."/>
            <person name="Wang S."/>
            <person name="Wang H."/>
            <person name="Wang A."/>
            <person name="Jiang F."/>
            <person name="Liu H."/>
            <person name="Zhao H."/>
            <person name="Xu D."/>
            <person name="Zhang Y."/>
        </authorList>
    </citation>
    <scope>NUCLEOTIDE SEQUENCE [LARGE SCALE GENOMIC DNA]</scope>
    <source>
        <strain evidence="2">cv. Niubang</strain>
    </source>
</reference>
<proteinExistence type="predicted"/>
<protein>
    <submittedName>
        <fullName evidence="1">Uncharacterized protein</fullName>
    </submittedName>
</protein>
<organism evidence="1 2">
    <name type="scientific">Arctium lappa</name>
    <name type="common">Greater burdock</name>
    <name type="synonym">Lappa major</name>
    <dbReference type="NCBI Taxonomy" id="4217"/>
    <lineage>
        <taxon>Eukaryota</taxon>
        <taxon>Viridiplantae</taxon>
        <taxon>Streptophyta</taxon>
        <taxon>Embryophyta</taxon>
        <taxon>Tracheophyta</taxon>
        <taxon>Spermatophyta</taxon>
        <taxon>Magnoliopsida</taxon>
        <taxon>eudicotyledons</taxon>
        <taxon>Gunneridae</taxon>
        <taxon>Pentapetalae</taxon>
        <taxon>asterids</taxon>
        <taxon>campanulids</taxon>
        <taxon>Asterales</taxon>
        <taxon>Asteraceae</taxon>
        <taxon>Carduoideae</taxon>
        <taxon>Cardueae</taxon>
        <taxon>Arctiinae</taxon>
        <taxon>Arctium</taxon>
    </lineage>
</organism>
<evidence type="ECO:0000313" key="1">
    <source>
        <dbReference type="EMBL" id="KAI3693076.1"/>
    </source>
</evidence>
<evidence type="ECO:0000313" key="2">
    <source>
        <dbReference type="Proteomes" id="UP001055879"/>
    </source>
</evidence>
<gene>
    <name evidence="1" type="ORF">L6452_32904</name>
</gene>
<comment type="caution">
    <text evidence="1">The sequence shown here is derived from an EMBL/GenBank/DDBJ whole genome shotgun (WGS) entry which is preliminary data.</text>
</comment>
<keyword evidence="2" id="KW-1185">Reference proteome</keyword>